<feature type="region of interest" description="Disordered" evidence="7">
    <location>
        <begin position="263"/>
        <end position="290"/>
    </location>
</feature>
<dbReference type="GO" id="GO:0001817">
    <property type="term" value="P:regulation of cytokine production"/>
    <property type="evidence" value="ECO:0007669"/>
    <property type="project" value="TreeGrafter"/>
</dbReference>
<name>A0A484C6E0_PERFV</name>
<accession>A0A484C6E0</accession>
<dbReference type="PANTHER" id="PTHR24100">
    <property type="entry name" value="BUTYROPHILIN"/>
    <property type="match status" value="1"/>
</dbReference>
<dbReference type="InterPro" id="IPR013783">
    <property type="entry name" value="Ig-like_fold"/>
</dbReference>
<dbReference type="InterPro" id="IPR013106">
    <property type="entry name" value="Ig_V-set"/>
</dbReference>
<dbReference type="SMART" id="SM00409">
    <property type="entry name" value="IG"/>
    <property type="match status" value="1"/>
</dbReference>
<protein>
    <recommendedName>
        <fullName evidence="8">Ig-like domain-containing protein</fullName>
    </recommendedName>
</protein>
<feature type="compositionally biased region" description="Polar residues" evidence="7">
    <location>
        <begin position="424"/>
        <end position="440"/>
    </location>
</feature>
<dbReference type="InterPro" id="IPR050504">
    <property type="entry name" value="IgSF_BTN/MOG"/>
</dbReference>
<dbReference type="InterPro" id="IPR003598">
    <property type="entry name" value="Ig_sub2"/>
</dbReference>
<dbReference type="PANTHER" id="PTHR24100:SF151">
    <property type="entry name" value="ICOS LIGAND"/>
    <property type="match status" value="1"/>
</dbReference>
<keyword evidence="10" id="KW-1185">Reference proteome</keyword>
<dbReference type="SUPFAM" id="SSF48726">
    <property type="entry name" value="Immunoglobulin"/>
    <property type="match status" value="1"/>
</dbReference>
<comment type="caution">
    <text evidence="9">The sequence shown here is derived from an EMBL/GenBank/DDBJ whole genome shotgun (WGS) entry which is preliminary data.</text>
</comment>
<dbReference type="Pfam" id="PF07686">
    <property type="entry name" value="V-set"/>
    <property type="match status" value="1"/>
</dbReference>
<dbReference type="STRING" id="8167.A0A484C6E0"/>
<comment type="subcellular location">
    <subcellularLocation>
        <location evidence="1">Membrane</location>
    </subcellularLocation>
</comment>
<evidence type="ECO:0000256" key="6">
    <source>
        <dbReference type="ARBA" id="ARBA00023319"/>
    </source>
</evidence>
<evidence type="ECO:0000313" key="10">
    <source>
        <dbReference type="Proteomes" id="UP000295070"/>
    </source>
</evidence>
<feature type="domain" description="Ig-like" evidence="8">
    <location>
        <begin position="26"/>
        <end position="124"/>
    </location>
</feature>
<dbReference type="GO" id="GO:1903037">
    <property type="term" value="P:regulation of leukocyte cell-cell adhesion"/>
    <property type="evidence" value="ECO:0007669"/>
    <property type="project" value="UniProtKB-ARBA"/>
</dbReference>
<organism evidence="9 10">
    <name type="scientific">Perca flavescens</name>
    <name type="common">American yellow perch</name>
    <name type="synonym">Morone flavescens</name>
    <dbReference type="NCBI Taxonomy" id="8167"/>
    <lineage>
        <taxon>Eukaryota</taxon>
        <taxon>Metazoa</taxon>
        <taxon>Chordata</taxon>
        <taxon>Craniata</taxon>
        <taxon>Vertebrata</taxon>
        <taxon>Euteleostomi</taxon>
        <taxon>Actinopterygii</taxon>
        <taxon>Neopterygii</taxon>
        <taxon>Teleostei</taxon>
        <taxon>Neoteleostei</taxon>
        <taxon>Acanthomorphata</taxon>
        <taxon>Eupercaria</taxon>
        <taxon>Perciformes</taxon>
        <taxon>Percoidei</taxon>
        <taxon>Percidae</taxon>
        <taxon>Percinae</taxon>
        <taxon>Perca</taxon>
    </lineage>
</organism>
<keyword evidence="2" id="KW-0732">Signal</keyword>
<dbReference type="GO" id="GO:0009897">
    <property type="term" value="C:external side of plasma membrane"/>
    <property type="evidence" value="ECO:0007669"/>
    <property type="project" value="TreeGrafter"/>
</dbReference>
<feature type="region of interest" description="Disordered" evidence="7">
    <location>
        <begin position="322"/>
        <end position="455"/>
    </location>
</feature>
<evidence type="ECO:0000256" key="2">
    <source>
        <dbReference type="ARBA" id="ARBA00022729"/>
    </source>
</evidence>
<dbReference type="AlphaFoldDB" id="A0A484C6E0"/>
<keyword evidence="3" id="KW-0472">Membrane</keyword>
<evidence type="ECO:0000256" key="7">
    <source>
        <dbReference type="SAM" id="MobiDB-lite"/>
    </source>
</evidence>
<keyword evidence="6" id="KW-0393">Immunoglobulin domain</keyword>
<dbReference type="Proteomes" id="UP000295070">
    <property type="component" value="Chromosome 19"/>
</dbReference>
<dbReference type="Gene3D" id="2.60.40.10">
    <property type="entry name" value="Immunoglobulins"/>
    <property type="match status" value="2"/>
</dbReference>
<dbReference type="InterPro" id="IPR003599">
    <property type="entry name" value="Ig_sub"/>
</dbReference>
<proteinExistence type="predicted"/>
<dbReference type="InterPro" id="IPR036179">
    <property type="entry name" value="Ig-like_dom_sf"/>
</dbReference>
<evidence type="ECO:0000313" key="9">
    <source>
        <dbReference type="EMBL" id="TDG99529.1"/>
    </source>
</evidence>
<evidence type="ECO:0000256" key="5">
    <source>
        <dbReference type="ARBA" id="ARBA00023180"/>
    </source>
</evidence>
<dbReference type="SMART" id="SM00408">
    <property type="entry name" value="IGc2"/>
    <property type="match status" value="1"/>
</dbReference>
<evidence type="ECO:0000259" key="8">
    <source>
        <dbReference type="PROSITE" id="PS50835"/>
    </source>
</evidence>
<evidence type="ECO:0000256" key="4">
    <source>
        <dbReference type="ARBA" id="ARBA00023157"/>
    </source>
</evidence>
<reference evidence="9 10" key="1">
    <citation type="submission" date="2019-01" db="EMBL/GenBank/DDBJ databases">
        <title>A chromosome-scale genome assembly of the yellow perch, Perca flavescens.</title>
        <authorList>
            <person name="Feron R."/>
            <person name="Morvezen R."/>
            <person name="Bestin A."/>
            <person name="Haffray P."/>
            <person name="Klopp C."/>
            <person name="Zahm M."/>
            <person name="Cabau C."/>
            <person name="Roques C."/>
            <person name="Donnadieu C."/>
            <person name="Bouchez O."/>
            <person name="Christie M."/>
            <person name="Larson W."/>
            <person name="Guiguen Y."/>
        </authorList>
    </citation>
    <scope>NUCLEOTIDE SEQUENCE [LARGE SCALE GENOMIC DNA]</scope>
    <source>
        <strain evidence="9">YP-PL-M2</strain>
        <tissue evidence="9">Blood</tissue>
    </source>
</reference>
<dbReference type="GO" id="GO:0050852">
    <property type="term" value="P:T cell receptor signaling pathway"/>
    <property type="evidence" value="ECO:0007669"/>
    <property type="project" value="TreeGrafter"/>
</dbReference>
<dbReference type="PROSITE" id="PS50835">
    <property type="entry name" value="IG_LIKE"/>
    <property type="match status" value="1"/>
</dbReference>
<evidence type="ECO:0000256" key="3">
    <source>
        <dbReference type="ARBA" id="ARBA00023136"/>
    </source>
</evidence>
<gene>
    <name evidence="9" type="ORF">EPR50_G00194700</name>
</gene>
<keyword evidence="5" id="KW-0325">Glycoprotein</keyword>
<feature type="compositionally biased region" description="Acidic residues" evidence="7">
    <location>
        <begin position="446"/>
        <end position="455"/>
    </location>
</feature>
<dbReference type="SMART" id="SM00406">
    <property type="entry name" value="IGv"/>
    <property type="match status" value="1"/>
</dbReference>
<dbReference type="FunFam" id="2.60.40.10:FF:000142">
    <property type="entry name" value="V-set domain-containing T-cell activation inhibitor 1"/>
    <property type="match status" value="1"/>
</dbReference>
<dbReference type="InterPro" id="IPR007110">
    <property type="entry name" value="Ig-like_dom"/>
</dbReference>
<sequence>MLSLYSRCSCKGKASTDGRKIWTSAGQSVILPCNISVSVNDDVPSVEWSKEDPKPNIAFLYRDGCETFSEKNPVFDYRTNLIMGELKNGNLSLRISNVQLSDAGKYTCKTIRGRPQEIVTVELSVGSASEPKLSVVSAADDGVTLQCEICNCWFSTPEIMLLDVQGKVIRAEDTKTHLDSRMGCYNATRRATVQTGNRVTCRVHQPEINETRVTEINLPDECIGSCTQNTIIAVAVTMILSCALSLLTALLCKKCGHSVGGHEMHKSPTHSIVEGHNPGDHGDHVVNASTDPVMSNLRDKEEIRRLTEELNHLRSKQCVACQHGQPTVDSSPSKSSTEVSKPANPDPDQSPHSNHPKAATSINGNRPKPGKKDSKCVSIRISASGPDGSPARLTDSAASSAFPSDPTHVGRSMSMSEPRPRPNSAKTQRRYSTSGLSNRFSPLENLSEEDAEPLL</sequence>
<dbReference type="GO" id="GO:0050863">
    <property type="term" value="P:regulation of T cell activation"/>
    <property type="evidence" value="ECO:0007669"/>
    <property type="project" value="UniProtKB-ARBA"/>
</dbReference>
<keyword evidence="4" id="KW-1015">Disulfide bond</keyword>
<feature type="compositionally biased region" description="Low complexity" evidence="7">
    <location>
        <begin position="326"/>
        <end position="341"/>
    </location>
</feature>
<dbReference type="EMBL" id="SCKG01000019">
    <property type="protein sequence ID" value="TDG99529.1"/>
    <property type="molecule type" value="Genomic_DNA"/>
</dbReference>
<evidence type="ECO:0000256" key="1">
    <source>
        <dbReference type="ARBA" id="ARBA00004370"/>
    </source>
</evidence>
<dbReference type="GO" id="GO:0005102">
    <property type="term" value="F:signaling receptor binding"/>
    <property type="evidence" value="ECO:0007669"/>
    <property type="project" value="TreeGrafter"/>
</dbReference>